<dbReference type="InterPro" id="IPR020845">
    <property type="entry name" value="AMP-binding_CS"/>
</dbReference>
<comment type="caution">
    <text evidence="7">The sequence shown here is derived from an EMBL/GenBank/DDBJ whole genome shotgun (WGS) entry which is preliminary data.</text>
</comment>
<keyword evidence="4" id="KW-0443">Lipid metabolism</keyword>
<protein>
    <submittedName>
        <fullName evidence="7">Acyl-CoA synthetase</fullName>
    </submittedName>
</protein>
<dbReference type="SUPFAM" id="SSF56801">
    <property type="entry name" value="Acetyl-CoA synthetase-like"/>
    <property type="match status" value="1"/>
</dbReference>
<dbReference type="NCBIfam" id="NF006020">
    <property type="entry name" value="PRK08162.1"/>
    <property type="match status" value="1"/>
</dbReference>
<feature type="domain" description="AMP-dependent synthetase/ligase" evidence="5">
    <location>
        <begin position="31"/>
        <end position="408"/>
    </location>
</feature>
<dbReference type="PANTHER" id="PTHR43859:SF4">
    <property type="entry name" value="BUTANOATE--COA LIGASE AAE1-RELATED"/>
    <property type="match status" value="1"/>
</dbReference>
<dbReference type="InterPro" id="IPR000873">
    <property type="entry name" value="AMP-dep_synth/lig_dom"/>
</dbReference>
<comment type="similarity">
    <text evidence="1">Belongs to the ATP-dependent AMP-binding enzyme family.</text>
</comment>
<dbReference type="PANTHER" id="PTHR43859">
    <property type="entry name" value="ACYL-ACTIVATING ENZYME"/>
    <property type="match status" value="1"/>
</dbReference>
<keyword evidence="8" id="KW-1185">Reference proteome</keyword>
<evidence type="ECO:0000259" key="5">
    <source>
        <dbReference type="Pfam" id="PF00501"/>
    </source>
</evidence>
<dbReference type="Pfam" id="PF00501">
    <property type="entry name" value="AMP-binding"/>
    <property type="match status" value="1"/>
</dbReference>
<dbReference type="CDD" id="cd12118">
    <property type="entry name" value="ttLC_FACS_AEE21_like"/>
    <property type="match status" value="1"/>
</dbReference>
<sequence>MKTNEKHSAFETNLDKNQANYAALSPITFIQRAASVYPTRTASVHGNTRYTWAETYTRCKQLASALQAQGVQPGEAVSILAPNLPEHFEAHFAVPMCGAVLNSINIRLDAEAVAFILQHAESKVLITDKEFSHVVKEALTHLDQKPLVIDIDDPYWEEGELIGELTYDAFLKQGDENFTPFDVQDEWNAITLNYTSGTTGDPKGVVYHHRGAYLNAISNAISWGMGQHPVYLWTLPMFHCNGWCFPWTVAAMAGVNVCLRHVRADHIFNLIKQEKVGYFCGAPIVLNMLNSADDTLKAGIEHSVNVMTAGAAPPASVIAGMENLGFNVTHVYGLTETYGPSVVCAWHEEWDEKTPEEKARLKSRQGVRAPMLDGLMVADPITMEPVPQDGETMGEIFMRGNLVMKGYLKNPTTTKAAFEGGWLHSGDLAVWHADGYVEIKDRSKDIIISGGENISSIEIEDVLYRHPMIQEAAVVAKNNEKWGETPCAFVALKDLDREVTKQEIIEFCREHMAHFKTPKEIVFGPLPKTSTGKIQKFLLRDRANSADDQQG</sequence>
<dbReference type="PROSITE" id="PS00455">
    <property type="entry name" value="AMP_BINDING"/>
    <property type="match status" value="1"/>
</dbReference>
<evidence type="ECO:0000259" key="6">
    <source>
        <dbReference type="Pfam" id="PF13193"/>
    </source>
</evidence>
<evidence type="ECO:0000256" key="1">
    <source>
        <dbReference type="ARBA" id="ARBA00006432"/>
    </source>
</evidence>
<evidence type="ECO:0000256" key="4">
    <source>
        <dbReference type="ARBA" id="ARBA00023098"/>
    </source>
</evidence>
<evidence type="ECO:0000256" key="3">
    <source>
        <dbReference type="ARBA" id="ARBA00022832"/>
    </source>
</evidence>
<dbReference type="InterPro" id="IPR045851">
    <property type="entry name" value="AMP-bd_C_sf"/>
</dbReference>
<dbReference type="Pfam" id="PF13193">
    <property type="entry name" value="AMP-binding_C"/>
    <property type="match status" value="1"/>
</dbReference>
<dbReference type="Proteomes" id="UP001449225">
    <property type="component" value="Unassembled WGS sequence"/>
</dbReference>
<gene>
    <name evidence="7" type="ORF">WNY58_12720</name>
</gene>
<dbReference type="EMBL" id="JBBMRA010000012">
    <property type="protein sequence ID" value="MEM5537251.1"/>
    <property type="molecule type" value="Genomic_DNA"/>
</dbReference>
<evidence type="ECO:0000313" key="8">
    <source>
        <dbReference type="Proteomes" id="UP001449225"/>
    </source>
</evidence>
<accession>A0ABU9TU65</accession>
<dbReference type="Gene3D" id="3.40.50.12780">
    <property type="entry name" value="N-terminal domain of ligase-like"/>
    <property type="match status" value="1"/>
</dbReference>
<feature type="domain" description="AMP-binding enzyme C-terminal" evidence="6">
    <location>
        <begin position="458"/>
        <end position="533"/>
    </location>
</feature>
<evidence type="ECO:0000313" key="7">
    <source>
        <dbReference type="EMBL" id="MEM5537251.1"/>
    </source>
</evidence>
<keyword evidence="2" id="KW-0436">Ligase</keyword>
<evidence type="ECO:0000256" key="2">
    <source>
        <dbReference type="ARBA" id="ARBA00022598"/>
    </source>
</evidence>
<reference evidence="7 8" key="1">
    <citation type="submission" date="2024-03" db="EMBL/GenBank/DDBJ databases">
        <title>Community enrichment and isolation of bacterial strains for fucoidan degradation.</title>
        <authorList>
            <person name="Sichert A."/>
        </authorList>
    </citation>
    <scope>NUCLEOTIDE SEQUENCE [LARGE SCALE GENOMIC DNA]</scope>
    <source>
        <strain evidence="7 8">AS76</strain>
    </source>
</reference>
<keyword evidence="3" id="KW-0276">Fatty acid metabolism</keyword>
<name>A0ABU9TU65_9GAMM</name>
<dbReference type="Gene3D" id="3.30.300.30">
    <property type="match status" value="1"/>
</dbReference>
<organism evidence="7 8">
    <name type="scientific">Neptuniibacter pectenicola</name>
    <dbReference type="NCBI Taxonomy" id="1806669"/>
    <lineage>
        <taxon>Bacteria</taxon>
        <taxon>Pseudomonadati</taxon>
        <taxon>Pseudomonadota</taxon>
        <taxon>Gammaproteobacteria</taxon>
        <taxon>Oceanospirillales</taxon>
        <taxon>Oceanospirillaceae</taxon>
        <taxon>Neptuniibacter</taxon>
    </lineage>
</organism>
<dbReference type="InterPro" id="IPR025110">
    <property type="entry name" value="AMP-bd_C"/>
</dbReference>
<dbReference type="InterPro" id="IPR042099">
    <property type="entry name" value="ANL_N_sf"/>
</dbReference>
<dbReference type="RefSeq" id="WP_342854706.1">
    <property type="nucleotide sequence ID" value="NZ_JBBMRA010000012.1"/>
</dbReference>
<proteinExistence type="inferred from homology"/>